<dbReference type="EMBL" id="BMYV01000001">
    <property type="protein sequence ID" value="GGX64071.1"/>
    <property type="molecule type" value="Genomic_DNA"/>
</dbReference>
<evidence type="ECO:0000313" key="2">
    <source>
        <dbReference type="Proteomes" id="UP000600865"/>
    </source>
</evidence>
<keyword evidence="2" id="KW-1185">Reference proteome</keyword>
<reference evidence="1 2" key="1">
    <citation type="journal article" date="2014" name="Int. J. Syst. Evol. Microbiol.">
        <title>Complete genome sequence of Corynebacterium casei LMG S-19264T (=DSM 44701T), isolated from a smear-ripened cheese.</title>
        <authorList>
            <consortium name="US DOE Joint Genome Institute (JGI-PGF)"/>
            <person name="Walter F."/>
            <person name="Albersmeier A."/>
            <person name="Kalinowski J."/>
            <person name="Ruckert C."/>
        </authorList>
    </citation>
    <scope>NUCLEOTIDE SEQUENCE [LARGE SCALE GENOMIC DNA]</scope>
    <source>
        <strain evidence="1 2">KCTC 23968</strain>
    </source>
</reference>
<dbReference type="RefSeq" id="WP_189582884.1">
    <property type="nucleotide sequence ID" value="NZ_BMYV01000001.1"/>
</dbReference>
<gene>
    <name evidence="1" type="ORF">GCM10011309_12650</name>
</gene>
<comment type="caution">
    <text evidence="1">The sequence shown here is derived from an EMBL/GenBank/DDBJ whole genome shotgun (WGS) entry which is preliminary data.</text>
</comment>
<dbReference type="Proteomes" id="UP000600865">
    <property type="component" value="Unassembled WGS sequence"/>
</dbReference>
<evidence type="ECO:0000313" key="1">
    <source>
        <dbReference type="EMBL" id="GGX64071.1"/>
    </source>
</evidence>
<organism evidence="1 2">
    <name type="scientific">Litorimonas cladophorae</name>
    <dbReference type="NCBI Taxonomy" id="1220491"/>
    <lineage>
        <taxon>Bacteria</taxon>
        <taxon>Pseudomonadati</taxon>
        <taxon>Pseudomonadota</taxon>
        <taxon>Alphaproteobacteria</taxon>
        <taxon>Maricaulales</taxon>
        <taxon>Robiginitomaculaceae</taxon>
    </lineage>
</organism>
<proteinExistence type="predicted"/>
<name>A0A918NE91_9PROT</name>
<protein>
    <submittedName>
        <fullName evidence="1">Uncharacterized protein</fullName>
    </submittedName>
</protein>
<accession>A0A918NE91</accession>
<dbReference type="AlphaFoldDB" id="A0A918NE91"/>
<sequence length="149" mass="16742">MGLRNKDRSIHFGAIGVTNVGMSRTEFLHAALQNLNVKNTHIKSVAVFDVPTMAMIVLERPKIAPRRAFAKTKSGGEYRVTFHLRQLSTRTKMSELSYEIKSRSLKKIFGGRRSSIESAENDWVKAFHTRLTENIARAGAQSFPTLPVI</sequence>